<comment type="caution">
    <text evidence="1">The sequence shown here is derived from an EMBL/GenBank/DDBJ whole genome shotgun (WGS) entry which is preliminary data.</text>
</comment>
<protein>
    <submittedName>
        <fullName evidence="1">Uncharacterized protein</fullName>
    </submittedName>
</protein>
<proteinExistence type="predicted"/>
<reference evidence="1 2" key="1">
    <citation type="submission" date="2023-03" db="EMBL/GenBank/DDBJ databases">
        <title>High recombination rates correlate with genetic variation in Cardiocondyla obscurior ants.</title>
        <authorList>
            <person name="Errbii M."/>
        </authorList>
    </citation>
    <scope>NUCLEOTIDE SEQUENCE [LARGE SCALE GENOMIC DNA]</scope>
    <source>
        <strain evidence="1">Alpha-2009</strain>
        <tissue evidence="1">Whole body</tissue>
    </source>
</reference>
<sequence length="131" mass="14606">MYFAGQVHRDVARCVQPQNAGYYACISPSLSLFLSSFICLPISARLSLSPSVCPSTSISLDAAITRAEKFEILASRDCQLHQFRGRPRITVSSWYLPEKLPRNYTRVKYATGSTTPLSPSLVFQNKLVFVV</sequence>
<evidence type="ECO:0000313" key="2">
    <source>
        <dbReference type="Proteomes" id="UP001430953"/>
    </source>
</evidence>
<gene>
    <name evidence="1" type="ORF">PUN28_012536</name>
</gene>
<keyword evidence="2" id="KW-1185">Reference proteome</keyword>
<evidence type="ECO:0000313" key="1">
    <source>
        <dbReference type="EMBL" id="KAL0113447.1"/>
    </source>
</evidence>
<organism evidence="1 2">
    <name type="scientific">Cardiocondyla obscurior</name>
    <dbReference type="NCBI Taxonomy" id="286306"/>
    <lineage>
        <taxon>Eukaryota</taxon>
        <taxon>Metazoa</taxon>
        <taxon>Ecdysozoa</taxon>
        <taxon>Arthropoda</taxon>
        <taxon>Hexapoda</taxon>
        <taxon>Insecta</taxon>
        <taxon>Pterygota</taxon>
        <taxon>Neoptera</taxon>
        <taxon>Endopterygota</taxon>
        <taxon>Hymenoptera</taxon>
        <taxon>Apocrita</taxon>
        <taxon>Aculeata</taxon>
        <taxon>Formicoidea</taxon>
        <taxon>Formicidae</taxon>
        <taxon>Myrmicinae</taxon>
        <taxon>Cardiocondyla</taxon>
    </lineage>
</organism>
<name>A0AAW2FD74_9HYME</name>
<dbReference type="Proteomes" id="UP001430953">
    <property type="component" value="Unassembled WGS sequence"/>
</dbReference>
<dbReference type="AlphaFoldDB" id="A0AAW2FD74"/>
<dbReference type="EMBL" id="JADYXP020000012">
    <property type="protein sequence ID" value="KAL0113447.1"/>
    <property type="molecule type" value="Genomic_DNA"/>
</dbReference>
<accession>A0AAW2FD74</accession>